<protein>
    <submittedName>
        <fullName evidence="5">Methyltransferase domain-containing protein</fullName>
    </submittedName>
</protein>
<dbReference type="PANTHER" id="PTHR44068:SF11">
    <property type="entry name" value="GERANYL DIPHOSPHATE 2-C-METHYLTRANSFERASE"/>
    <property type="match status" value="1"/>
</dbReference>
<dbReference type="GO" id="GO:0032259">
    <property type="term" value="P:methylation"/>
    <property type="evidence" value="ECO:0007669"/>
    <property type="project" value="UniProtKB-KW"/>
</dbReference>
<dbReference type="Pfam" id="PF13649">
    <property type="entry name" value="Methyltransf_25"/>
    <property type="match status" value="1"/>
</dbReference>
<feature type="domain" description="Polyketide synthase-like methyltransferase" evidence="4">
    <location>
        <begin position="24"/>
        <end position="276"/>
    </location>
</feature>
<evidence type="ECO:0000313" key="6">
    <source>
        <dbReference type="Proteomes" id="UP001596074"/>
    </source>
</evidence>
<dbReference type="InterPro" id="IPR041698">
    <property type="entry name" value="Methyltransf_25"/>
</dbReference>
<evidence type="ECO:0000259" key="4">
    <source>
        <dbReference type="SMART" id="SM00828"/>
    </source>
</evidence>
<dbReference type="SUPFAM" id="SSF53335">
    <property type="entry name" value="S-adenosyl-L-methionine-dependent methyltransferases"/>
    <property type="match status" value="1"/>
</dbReference>
<dbReference type="CDD" id="cd02440">
    <property type="entry name" value="AdoMet_MTases"/>
    <property type="match status" value="1"/>
</dbReference>
<comment type="caution">
    <text evidence="5">The sequence shown here is derived from an EMBL/GenBank/DDBJ whole genome shotgun (WGS) entry which is preliminary data.</text>
</comment>
<dbReference type="Gene3D" id="3.40.50.150">
    <property type="entry name" value="Vaccinia Virus protein VP39"/>
    <property type="match status" value="1"/>
</dbReference>
<dbReference type="GO" id="GO:0008168">
    <property type="term" value="F:methyltransferase activity"/>
    <property type="evidence" value="ECO:0007669"/>
    <property type="project" value="UniProtKB-KW"/>
</dbReference>
<evidence type="ECO:0000256" key="2">
    <source>
        <dbReference type="ARBA" id="ARBA00022679"/>
    </source>
</evidence>
<name>A0ABW1ABK6_9ACTN</name>
<keyword evidence="6" id="KW-1185">Reference proteome</keyword>
<dbReference type="InterPro" id="IPR029063">
    <property type="entry name" value="SAM-dependent_MTases_sf"/>
</dbReference>
<dbReference type="InterPro" id="IPR050447">
    <property type="entry name" value="Erg6_SMT_methyltransf"/>
</dbReference>
<dbReference type="InterPro" id="IPR020803">
    <property type="entry name" value="MeTfrase_dom"/>
</dbReference>
<keyword evidence="3" id="KW-0949">S-adenosyl-L-methionine</keyword>
<dbReference type="Proteomes" id="UP001596074">
    <property type="component" value="Unassembled WGS sequence"/>
</dbReference>
<keyword evidence="2" id="KW-0808">Transferase</keyword>
<organism evidence="5 6">
    <name type="scientific">Actinomadura rugatobispora</name>
    <dbReference type="NCBI Taxonomy" id="1994"/>
    <lineage>
        <taxon>Bacteria</taxon>
        <taxon>Bacillati</taxon>
        <taxon>Actinomycetota</taxon>
        <taxon>Actinomycetes</taxon>
        <taxon>Streptosporangiales</taxon>
        <taxon>Thermomonosporaceae</taxon>
        <taxon>Actinomadura</taxon>
    </lineage>
</organism>
<dbReference type="PANTHER" id="PTHR44068">
    <property type="entry name" value="ZGC:194242"/>
    <property type="match status" value="1"/>
</dbReference>
<accession>A0ABW1ABK6</accession>
<reference evidence="6" key="1">
    <citation type="journal article" date="2019" name="Int. J. Syst. Evol. Microbiol.">
        <title>The Global Catalogue of Microorganisms (GCM) 10K type strain sequencing project: providing services to taxonomists for standard genome sequencing and annotation.</title>
        <authorList>
            <consortium name="The Broad Institute Genomics Platform"/>
            <consortium name="The Broad Institute Genome Sequencing Center for Infectious Disease"/>
            <person name="Wu L."/>
            <person name="Ma J."/>
        </authorList>
    </citation>
    <scope>NUCLEOTIDE SEQUENCE [LARGE SCALE GENOMIC DNA]</scope>
    <source>
        <strain evidence="6">KCTC 42087</strain>
    </source>
</reference>
<evidence type="ECO:0000256" key="3">
    <source>
        <dbReference type="ARBA" id="ARBA00022691"/>
    </source>
</evidence>
<dbReference type="SMART" id="SM00828">
    <property type="entry name" value="PKS_MT"/>
    <property type="match status" value="1"/>
</dbReference>
<proteinExistence type="predicted"/>
<sequence length="277" mass="29730">MTAQQRIPPPDEIVDFYDLTGPVFSEVWDGNFHVGYWEDDKDPASIQEATDRLTDQVLGRLPVGPGDRVLDVGCGIGKPAVRLAERTGAEVVGISTNRGQVEQAAARAAAAGLADRVRFAYADAMDQPFGDAEFDAVFALESIIHMDRPRALAEMARVLRPGGRLVLTDMIETAPEGSSQPSVAEAAFGATDFVPLPRLAEYRDLLPAAGLEAVELLDITAHTQHTMLRLGPDLARIHGHVHERFGAGADALLKRVMVSVSGAAEIGYMIAVARRPA</sequence>
<gene>
    <name evidence="5" type="ORF">ACFPZN_41240</name>
</gene>
<dbReference type="EMBL" id="JBHSON010000080">
    <property type="protein sequence ID" value="MFC5752073.1"/>
    <property type="molecule type" value="Genomic_DNA"/>
</dbReference>
<keyword evidence="1 5" id="KW-0489">Methyltransferase</keyword>
<dbReference type="RefSeq" id="WP_378288035.1">
    <property type="nucleotide sequence ID" value="NZ_JBHSON010000080.1"/>
</dbReference>
<evidence type="ECO:0000313" key="5">
    <source>
        <dbReference type="EMBL" id="MFC5752073.1"/>
    </source>
</evidence>
<evidence type="ECO:0000256" key="1">
    <source>
        <dbReference type="ARBA" id="ARBA00022603"/>
    </source>
</evidence>